<reference evidence="3" key="1">
    <citation type="submission" date="2016-11" db="EMBL/GenBank/DDBJ databases">
        <authorList>
            <person name="Varghese N."/>
            <person name="Submissions S."/>
        </authorList>
    </citation>
    <scope>NUCLEOTIDE SEQUENCE [LARGE SCALE GENOMIC DNA]</scope>
    <source>
        <strain evidence="3">DSM 10349</strain>
    </source>
</reference>
<proteinExistence type="predicted"/>
<gene>
    <name evidence="2" type="ORF">SAMN02745123_02053</name>
</gene>
<name>A0A1M6SVZ5_9FIRM</name>
<keyword evidence="3" id="KW-1185">Reference proteome</keyword>
<dbReference type="AlphaFoldDB" id="A0A1M6SVZ5"/>
<evidence type="ECO:0000313" key="2">
    <source>
        <dbReference type="EMBL" id="SHK48748.1"/>
    </source>
</evidence>
<dbReference type="Proteomes" id="UP000183997">
    <property type="component" value="Unassembled WGS sequence"/>
</dbReference>
<dbReference type="OrthoDB" id="1787260at2"/>
<evidence type="ECO:0000256" key="1">
    <source>
        <dbReference type="SAM" id="MobiDB-lite"/>
    </source>
</evidence>
<dbReference type="STRING" id="1121421.SAMN02745123_02053"/>
<feature type="region of interest" description="Disordered" evidence="1">
    <location>
        <begin position="1"/>
        <end position="20"/>
    </location>
</feature>
<evidence type="ECO:0000313" key="3">
    <source>
        <dbReference type="Proteomes" id="UP000183997"/>
    </source>
</evidence>
<feature type="compositionally biased region" description="Gly residues" evidence="1">
    <location>
        <begin position="10"/>
        <end position="20"/>
    </location>
</feature>
<dbReference type="EMBL" id="FRAR01000014">
    <property type="protein sequence ID" value="SHK48748.1"/>
    <property type="molecule type" value="Genomic_DNA"/>
</dbReference>
<dbReference type="RefSeq" id="WP_072913863.1">
    <property type="nucleotide sequence ID" value="NZ_FRAR01000014.1"/>
</dbReference>
<organism evidence="2 3">
    <name type="scientific">Desulforamulus aeronauticus DSM 10349</name>
    <dbReference type="NCBI Taxonomy" id="1121421"/>
    <lineage>
        <taxon>Bacteria</taxon>
        <taxon>Bacillati</taxon>
        <taxon>Bacillota</taxon>
        <taxon>Clostridia</taxon>
        <taxon>Eubacteriales</taxon>
        <taxon>Peptococcaceae</taxon>
        <taxon>Desulforamulus</taxon>
    </lineage>
</organism>
<sequence>MSCSTCSSGSMGGISVGGGGENVTELKKVIGIEQANKLLGEGHFFVSMYFNEAKQEEVYILGSLKPIKQERKPIGFIPRD</sequence>
<accession>A0A1M6SVZ5</accession>
<protein>
    <submittedName>
        <fullName evidence="2">Uncharacterized protein</fullName>
    </submittedName>
</protein>